<dbReference type="GO" id="GO:0016747">
    <property type="term" value="F:acyltransferase activity, transferring groups other than amino-acyl groups"/>
    <property type="evidence" value="ECO:0007669"/>
    <property type="project" value="UniProtKB-ARBA"/>
</dbReference>
<comment type="similarity">
    <text evidence="1">Belongs to the plant acyltransferase family.</text>
</comment>
<feature type="region of interest" description="Disordered" evidence="2">
    <location>
        <begin position="1"/>
        <end position="39"/>
    </location>
</feature>
<dbReference type="Gene3D" id="3.30.559.10">
    <property type="entry name" value="Chloramphenicol acetyltransferase-like domain"/>
    <property type="match status" value="2"/>
</dbReference>
<dbReference type="Gramene" id="TVU39814">
    <property type="protein sequence ID" value="TVU39814"/>
    <property type="gene ID" value="EJB05_13254"/>
</dbReference>
<feature type="compositionally biased region" description="Basic and acidic residues" evidence="2">
    <location>
        <begin position="8"/>
        <end position="23"/>
    </location>
</feature>
<dbReference type="Proteomes" id="UP000324897">
    <property type="component" value="Chromosome 4"/>
</dbReference>
<evidence type="ECO:0000313" key="4">
    <source>
        <dbReference type="Proteomes" id="UP000324897"/>
    </source>
</evidence>
<name>A0A5J9VWV2_9POAL</name>
<protein>
    <submittedName>
        <fullName evidence="3">Uncharacterized protein</fullName>
    </submittedName>
</protein>
<dbReference type="InterPro" id="IPR050898">
    <property type="entry name" value="Plant_acyltransferase"/>
</dbReference>
<dbReference type="PANTHER" id="PTHR31147">
    <property type="entry name" value="ACYL TRANSFERASE 4"/>
    <property type="match status" value="1"/>
</dbReference>
<dbReference type="AlphaFoldDB" id="A0A5J9VWV2"/>
<keyword evidence="4" id="KW-1185">Reference proteome</keyword>
<reference evidence="3 4" key="1">
    <citation type="journal article" date="2019" name="Sci. Rep.">
        <title>A high-quality genome of Eragrostis curvula grass provides insights into Poaceae evolution and supports new strategies to enhance forage quality.</title>
        <authorList>
            <person name="Carballo J."/>
            <person name="Santos B.A.C.M."/>
            <person name="Zappacosta D."/>
            <person name="Garbus I."/>
            <person name="Selva J.P."/>
            <person name="Gallo C.A."/>
            <person name="Diaz A."/>
            <person name="Albertini E."/>
            <person name="Caccamo M."/>
            <person name="Echenique V."/>
        </authorList>
    </citation>
    <scope>NUCLEOTIDE SEQUENCE [LARGE SCALE GENOMIC DNA]</scope>
    <source>
        <strain evidence="4">cv. Victoria</strain>
        <tissue evidence="3">Leaf</tissue>
    </source>
</reference>
<gene>
    <name evidence="3" type="ORF">EJB05_13254</name>
</gene>
<organism evidence="3 4">
    <name type="scientific">Eragrostis curvula</name>
    <name type="common">weeping love grass</name>
    <dbReference type="NCBI Taxonomy" id="38414"/>
    <lineage>
        <taxon>Eukaryota</taxon>
        <taxon>Viridiplantae</taxon>
        <taxon>Streptophyta</taxon>
        <taxon>Embryophyta</taxon>
        <taxon>Tracheophyta</taxon>
        <taxon>Spermatophyta</taxon>
        <taxon>Magnoliopsida</taxon>
        <taxon>Liliopsida</taxon>
        <taxon>Poales</taxon>
        <taxon>Poaceae</taxon>
        <taxon>PACMAD clade</taxon>
        <taxon>Chloridoideae</taxon>
        <taxon>Eragrostideae</taxon>
        <taxon>Eragrostidinae</taxon>
        <taxon>Eragrostis</taxon>
    </lineage>
</organism>
<accession>A0A5J9VWV2</accession>
<evidence type="ECO:0000256" key="1">
    <source>
        <dbReference type="ARBA" id="ARBA00009861"/>
    </source>
</evidence>
<evidence type="ECO:0000256" key="2">
    <source>
        <dbReference type="SAM" id="MobiDB-lite"/>
    </source>
</evidence>
<dbReference type="EMBL" id="RWGY01000007">
    <property type="protein sequence ID" value="TVU39814.1"/>
    <property type="molecule type" value="Genomic_DNA"/>
</dbReference>
<feature type="non-terminal residue" evidence="3">
    <location>
        <position position="1"/>
    </location>
</feature>
<evidence type="ECO:0000313" key="3">
    <source>
        <dbReference type="EMBL" id="TVU39814.1"/>
    </source>
</evidence>
<dbReference type="Pfam" id="PF02458">
    <property type="entry name" value="Transferase"/>
    <property type="match status" value="1"/>
</dbReference>
<sequence>MFRHAKDRSKLVHKLKEDQHQLRSPDSTTNQKEKKKANNTYKKMSSIVRKSLPVVIRPLEAQINTRTIDLHHFDKGLGALPATCFLVFDRPIDKPVEIIKRGLTKALVHYYPLAGRLATAADGSGDLCVHCNGDGVIFVEASVDFPLKEAKFFDRSPGAIVLPDDLAVYYQDDRCGHTDDPLLLMQVTVFSCGGFVVGVTWNHAIADGAGMAQFLQAVGELSRGRPAPSVTPIRSDGSLPGIPPTIAIAQQFMMGLVPQKFACFDYTISSSLINSIKAKYSEHTGGEPCTVFEAVTAVLWQCRTRVAISDPEAPALLFIVANVRKHVGAKEGYYGNCVSGHLIMAPSGAVANGDIVDIVKLIKGAKEQVPKQLKENDNDQPQAARGRGRHGDMLRFNYNLLSVSSMRNIGLNDADFGSGGPARVMCRARTPHITVPSCVVCLPWKETDGANVVSRCVREEHVGALLGELARFT</sequence>
<dbReference type="OrthoDB" id="671439at2759"/>
<dbReference type="PANTHER" id="PTHR31147:SF61">
    <property type="entry name" value="ACYL TRANSFERASE 15"/>
    <property type="match status" value="1"/>
</dbReference>
<comment type="caution">
    <text evidence="3">The sequence shown here is derived from an EMBL/GenBank/DDBJ whole genome shotgun (WGS) entry which is preliminary data.</text>
</comment>
<dbReference type="InterPro" id="IPR023213">
    <property type="entry name" value="CAT-like_dom_sf"/>
</dbReference>
<proteinExistence type="inferred from homology"/>